<reference evidence="2 3" key="1">
    <citation type="submission" date="2014-04" db="EMBL/GenBank/DDBJ databases">
        <authorList>
            <consortium name="DOE Joint Genome Institute"/>
            <person name="Kuo A."/>
            <person name="Kohler A."/>
            <person name="Jargeat P."/>
            <person name="Nagy L.G."/>
            <person name="Floudas D."/>
            <person name="Copeland A."/>
            <person name="Barry K.W."/>
            <person name="Cichocki N."/>
            <person name="Veneault-Fourrey C."/>
            <person name="LaButti K."/>
            <person name="Lindquist E.A."/>
            <person name="Lipzen A."/>
            <person name="Lundell T."/>
            <person name="Morin E."/>
            <person name="Murat C."/>
            <person name="Sun H."/>
            <person name="Tunlid A."/>
            <person name="Henrissat B."/>
            <person name="Grigoriev I.V."/>
            <person name="Hibbett D.S."/>
            <person name="Martin F."/>
            <person name="Nordberg H.P."/>
            <person name="Cantor M.N."/>
            <person name="Hua S.X."/>
        </authorList>
    </citation>
    <scope>NUCLEOTIDE SEQUENCE [LARGE SCALE GENOMIC DNA]</scope>
    <source>
        <strain evidence="2 3">Ve08.2h10</strain>
    </source>
</reference>
<dbReference type="HOGENOM" id="CLU_073897_0_0_1"/>
<dbReference type="InParanoid" id="A0A0D0E0I0"/>
<feature type="compositionally biased region" description="Pro residues" evidence="1">
    <location>
        <begin position="8"/>
        <end position="17"/>
    </location>
</feature>
<evidence type="ECO:0000256" key="1">
    <source>
        <dbReference type="SAM" id="MobiDB-lite"/>
    </source>
</evidence>
<feature type="region of interest" description="Disordered" evidence="1">
    <location>
        <begin position="128"/>
        <end position="212"/>
    </location>
</feature>
<accession>A0A0D0E0I0</accession>
<feature type="region of interest" description="Disordered" evidence="1">
    <location>
        <begin position="55"/>
        <end position="83"/>
    </location>
</feature>
<dbReference type="EMBL" id="KN825196">
    <property type="protein sequence ID" value="KIK93309.1"/>
    <property type="molecule type" value="Genomic_DNA"/>
</dbReference>
<dbReference type="OrthoDB" id="3268823at2759"/>
<evidence type="ECO:0000313" key="2">
    <source>
        <dbReference type="EMBL" id="KIK93309.1"/>
    </source>
</evidence>
<gene>
    <name evidence="2" type="ORF">PAXRUDRAFT_522319</name>
</gene>
<feature type="region of interest" description="Disordered" evidence="1">
    <location>
        <begin position="1"/>
        <end position="20"/>
    </location>
</feature>
<protein>
    <submittedName>
        <fullName evidence="2">Uncharacterized protein</fullName>
    </submittedName>
</protein>
<reference evidence="3" key="2">
    <citation type="submission" date="2015-01" db="EMBL/GenBank/DDBJ databases">
        <title>Evolutionary Origins and Diversification of the Mycorrhizal Mutualists.</title>
        <authorList>
            <consortium name="DOE Joint Genome Institute"/>
            <consortium name="Mycorrhizal Genomics Consortium"/>
            <person name="Kohler A."/>
            <person name="Kuo A."/>
            <person name="Nagy L.G."/>
            <person name="Floudas D."/>
            <person name="Copeland A."/>
            <person name="Barry K.W."/>
            <person name="Cichocki N."/>
            <person name="Veneault-Fourrey C."/>
            <person name="LaButti K."/>
            <person name="Lindquist E.A."/>
            <person name="Lipzen A."/>
            <person name="Lundell T."/>
            <person name="Morin E."/>
            <person name="Murat C."/>
            <person name="Riley R."/>
            <person name="Ohm R."/>
            <person name="Sun H."/>
            <person name="Tunlid A."/>
            <person name="Henrissat B."/>
            <person name="Grigoriev I.V."/>
            <person name="Hibbett D.S."/>
            <person name="Martin F."/>
        </authorList>
    </citation>
    <scope>NUCLEOTIDE SEQUENCE [LARGE SCALE GENOMIC DNA]</scope>
    <source>
        <strain evidence="3">Ve08.2h10</strain>
    </source>
</reference>
<organism evidence="2 3">
    <name type="scientific">Paxillus rubicundulus Ve08.2h10</name>
    <dbReference type="NCBI Taxonomy" id="930991"/>
    <lineage>
        <taxon>Eukaryota</taxon>
        <taxon>Fungi</taxon>
        <taxon>Dikarya</taxon>
        <taxon>Basidiomycota</taxon>
        <taxon>Agaricomycotina</taxon>
        <taxon>Agaricomycetes</taxon>
        <taxon>Agaricomycetidae</taxon>
        <taxon>Boletales</taxon>
        <taxon>Paxilineae</taxon>
        <taxon>Paxillaceae</taxon>
        <taxon>Paxillus</taxon>
    </lineage>
</organism>
<sequence length="245" mass="26009">MSSRTTPPEIPFVPTGPPAQEWANATESILSSESVKQATGDVPAVSATKLVTPSLELPGSYPKELEKESELTSGSDSRGRPIGASVVHAAKQYMPKVERGVEYASQTAAAYFPIPQNIKDTVVSYWSPEDDHREGHHISTSLPSTELKGAQPSEHTGGVGSLPGSISESSVALLPDERQERDQAAASQFGGAPFGGAPQKETRRETPVPVAAAAPVPITREDEVNHSCFVRSELFCSCCSSTIYC</sequence>
<keyword evidence="3" id="KW-1185">Reference proteome</keyword>
<dbReference type="AlphaFoldDB" id="A0A0D0E0I0"/>
<dbReference type="Proteomes" id="UP000054538">
    <property type="component" value="Unassembled WGS sequence"/>
</dbReference>
<name>A0A0D0E0I0_9AGAM</name>
<evidence type="ECO:0000313" key="3">
    <source>
        <dbReference type="Proteomes" id="UP000054538"/>
    </source>
</evidence>
<proteinExistence type="predicted"/>